<sequence>MQAGRLDRRIVLQRATITRDEFNAEVETWADLATVWASYRPVSDGERFRAGERAAEISARFQIRYSSIVKDVTPKDRLVFDGRAYAITHVKEIGRREGIELTAVGRGDG</sequence>
<protein>
    <submittedName>
        <fullName evidence="1">Phage head closure protein</fullName>
    </submittedName>
</protein>
<dbReference type="RefSeq" id="WP_207825217.1">
    <property type="nucleotide sequence ID" value="NZ_CP062006.1"/>
</dbReference>
<organism evidence="1 2">
    <name type="scientific">Brevundimonas pondensis</name>
    <dbReference type="NCBI Taxonomy" id="2774189"/>
    <lineage>
        <taxon>Bacteria</taxon>
        <taxon>Pseudomonadati</taxon>
        <taxon>Pseudomonadota</taxon>
        <taxon>Alphaproteobacteria</taxon>
        <taxon>Caulobacterales</taxon>
        <taxon>Caulobacteraceae</taxon>
        <taxon>Brevundimonas</taxon>
    </lineage>
</organism>
<proteinExistence type="predicted"/>
<evidence type="ECO:0000313" key="2">
    <source>
        <dbReference type="Proteomes" id="UP000663942"/>
    </source>
</evidence>
<dbReference type="Proteomes" id="UP000663942">
    <property type="component" value="Chromosome"/>
</dbReference>
<reference evidence="1 2" key="1">
    <citation type="submission" date="2020-09" db="EMBL/GenBank/DDBJ databases">
        <title>Brevundimonas sp. LVF1 isolated from an oligotrophic pond in Goettingen, Germany.</title>
        <authorList>
            <person name="Friedrich I."/>
            <person name="Klassen A."/>
            <person name="Neubauer H."/>
            <person name="Schneider D."/>
            <person name="Hertel R."/>
            <person name="Daniel R."/>
        </authorList>
    </citation>
    <scope>NUCLEOTIDE SEQUENCE [LARGE SCALE GENOMIC DNA]</scope>
    <source>
        <strain evidence="1 2">LVF1</strain>
    </source>
</reference>
<dbReference type="InterPro" id="IPR008767">
    <property type="entry name" value="Phage_SPP1_head-tail_adaptor"/>
</dbReference>
<dbReference type="NCBIfam" id="TIGR01563">
    <property type="entry name" value="gp16_SPP1"/>
    <property type="match status" value="1"/>
</dbReference>
<evidence type="ECO:0000313" key="1">
    <source>
        <dbReference type="EMBL" id="QTC88185.1"/>
    </source>
</evidence>
<dbReference type="InterPro" id="IPR038666">
    <property type="entry name" value="SSP1_head-tail_sf"/>
</dbReference>
<keyword evidence="2" id="KW-1185">Reference proteome</keyword>
<dbReference type="Pfam" id="PF05521">
    <property type="entry name" value="Phage_HCP"/>
    <property type="match status" value="1"/>
</dbReference>
<gene>
    <name evidence="1" type="ORF">IFE19_01905</name>
</gene>
<name>A0ABX7SPE9_9CAUL</name>
<dbReference type="Gene3D" id="2.40.10.270">
    <property type="entry name" value="Bacteriophage SPP1 head-tail adaptor protein"/>
    <property type="match status" value="1"/>
</dbReference>
<dbReference type="EMBL" id="CP062006">
    <property type="protein sequence ID" value="QTC88185.1"/>
    <property type="molecule type" value="Genomic_DNA"/>
</dbReference>
<accession>A0ABX7SPE9</accession>